<comment type="cofactor">
    <cofactor evidence="1">
        <name>Zn(2+)</name>
        <dbReference type="ChEBI" id="CHEBI:29105"/>
    </cofactor>
</comment>
<keyword evidence="8" id="KW-0436">Ligase</keyword>
<dbReference type="PANTHER" id="PTHR43462">
    <property type="entry name" value="ALANYL-TRNA EDITING PROTEIN"/>
    <property type="match status" value="1"/>
</dbReference>
<protein>
    <recommendedName>
        <fullName evidence="3">Alanine--tRNA ligase</fullName>
    </recommendedName>
    <alternativeName>
        <fullName evidence="6">Alanyl-tRNA synthetase</fullName>
    </alternativeName>
</protein>
<dbReference type="PANTHER" id="PTHR43462:SF1">
    <property type="entry name" value="ALANYL-TRNA EDITING PROTEIN AARSD1"/>
    <property type="match status" value="1"/>
</dbReference>
<dbReference type="GO" id="GO:0003676">
    <property type="term" value="F:nucleic acid binding"/>
    <property type="evidence" value="ECO:0007669"/>
    <property type="project" value="InterPro"/>
</dbReference>
<evidence type="ECO:0000256" key="5">
    <source>
        <dbReference type="ARBA" id="ARBA00022833"/>
    </source>
</evidence>
<keyword evidence="5" id="KW-0862">Zinc</keyword>
<feature type="domain" description="Alanyl-transfer RNA synthetases family profile" evidence="7">
    <location>
        <begin position="1"/>
        <end position="233"/>
    </location>
</feature>
<evidence type="ECO:0000259" key="7">
    <source>
        <dbReference type="PROSITE" id="PS50860"/>
    </source>
</evidence>
<dbReference type="InterPro" id="IPR018164">
    <property type="entry name" value="Ala-tRNA-synth_IIc_N"/>
</dbReference>
<dbReference type="InterPro" id="IPR018165">
    <property type="entry name" value="Ala-tRNA-synth_IIc_core"/>
</dbReference>
<accession>A0A0H5D2D2</accession>
<sequence>MTDPLFQQDAYLRTAAGQVISHTEEGGLVLNQSVFYPTGGGQPGDTGALSWDGGHLSIINTVKGEAGAIVLIPEPDAALPPVGADVSQSLDWDRRMGHMRIHTALHLLSVVLPLPVSGGAIGAEKGRLDFNMPEAPEDKQALEDALNALIARDLEVTERWITDAELDAQPDLVKTMSVSPPRGSGRIRLVRIGTQSDQIDLQPCGGTHVNRTGEIGAIRLGKVEKKGKQNRRVYIHLVG</sequence>
<name>A0A0H5D2D2_9RHOB</name>
<dbReference type="InterPro" id="IPR051335">
    <property type="entry name" value="Alanyl-tRNA_Editing_Enzymes"/>
</dbReference>
<dbReference type="Gene3D" id="3.30.980.10">
    <property type="entry name" value="Threonyl-trna Synthetase, Chain A, domain 2"/>
    <property type="match status" value="1"/>
</dbReference>
<dbReference type="SUPFAM" id="SSF55186">
    <property type="entry name" value="ThrRS/AlaRS common domain"/>
    <property type="match status" value="1"/>
</dbReference>
<dbReference type="SMART" id="SM00863">
    <property type="entry name" value="tRNA_SAD"/>
    <property type="match status" value="1"/>
</dbReference>
<dbReference type="GO" id="GO:0002161">
    <property type="term" value="F:aminoacyl-tRNA deacylase activity"/>
    <property type="evidence" value="ECO:0007669"/>
    <property type="project" value="UniProtKB-ARBA"/>
</dbReference>
<dbReference type="InterPro" id="IPR009000">
    <property type="entry name" value="Transl_B-barrel_sf"/>
</dbReference>
<dbReference type="GO" id="GO:0004813">
    <property type="term" value="F:alanine-tRNA ligase activity"/>
    <property type="evidence" value="ECO:0007669"/>
    <property type="project" value="InterPro"/>
</dbReference>
<reference evidence="9" key="1">
    <citation type="submission" date="2015-05" db="EMBL/GenBank/DDBJ databases">
        <authorList>
            <person name="Rodrigo-Torres Lidia"/>
            <person name="Arahal R.David."/>
        </authorList>
    </citation>
    <scope>NUCLEOTIDE SEQUENCE [LARGE SCALE GENOMIC DNA]</scope>
    <source>
        <strain evidence="9">CECT 7321</strain>
    </source>
</reference>
<dbReference type="RefSeq" id="WP_050673394.1">
    <property type="nucleotide sequence ID" value="NZ_CVRL01000025.1"/>
</dbReference>
<dbReference type="Pfam" id="PF01411">
    <property type="entry name" value="tRNA-synt_2c"/>
    <property type="match status" value="1"/>
</dbReference>
<proteinExistence type="predicted"/>
<evidence type="ECO:0000313" key="8">
    <source>
        <dbReference type="EMBL" id="CRL11194.1"/>
    </source>
</evidence>
<dbReference type="Pfam" id="PF07973">
    <property type="entry name" value="tRNA_SAD"/>
    <property type="match status" value="1"/>
</dbReference>
<keyword evidence="9" id="KW-1185">Reference proteome</keyword>
<dbReference type="STRING" id="481446.NIT7645_01145"/>
<organism evidence="8 9">
    <name type="scientific">Phaeobacter italicus</name>
    <dbReference type="NCBI Taxonomy" id="481446"/>
    <lineage>
        <taxon>Bacteria</taxon>
        <taxon>Pseudomonadati</taxon>
        <taxon>Pseudomonadota</taxon>
        <taxon>Alphaproteobacteria</taxon>
        <taxon>Rhodobacterales</taxon>
        <taxon>Roseobacteraceae</taxon>
        <taxon>Phaeobacter</taxon>
    </lineage>
</organism>
<dbReference type="Gene3D" id="2.40.30.130">
    <property type="match status" value="1"/>
</dbReference>
<comment type="subcellular location">
    <subcellularLocation>
        <location evidence="2">Cytoplasm</location>
    </subcellularLocation>
</comment>
<evidence type="ECO:0000256" key="4">
    <source>
        <dbReference type="ARBA" id="ARBA00022723"/>
    </source>
</evidence>
<dbReference type="InterPro" id="IPR012947">
    <property type="entry name" value="tRNA_SAD"/>
</dbReference>
<evidence type="ECO:0000313" key="9">
    <source>
        <dbReference type="Proteomes" id="UP000043764"/>
    </source>
</evidence>
<dbReference type="Proteomes" id="UP000043764">
    <property type="component" value="Unassembled WGS sequence"/>
</dbReference>
<dbReference type="EMBL" id="CVRL01000025">
    <property type="protein sequence ID" value="CRL11194.1"/>
    <property type="molecule type" value="Genomic_DNA"/>
</dbReference>
<evidence type="ECO:0000256" key="6">
    <source>
        <dbReference type="ARBA" id="ARBA00032577"/>
    </source>
</evidence>
<evidence type="ECO:0000256" key="1">
    <source>
        <dbReference type="ARBA" id="ARBA00001947"/>
    </source>
</evidence>
<keyword evidence="4" id="KW-0479">Metal-binding</keyword>
<gene>
    <name evidence="8" type="primary">alaS_1</name>
    <name evidence="8" type="ORF">NIT7321_02046</name>
</gene>
<dbReference type="InterPro" id="IPR018163">
    <property type="entry name" value="Thr/Ala-tRNA-synth_IIc_edit"/>
</dbReference>
<evidence type="ECO:0000256" key="2">
    <source>
        <dbReference type="ARBA" id="ARBA00004496"/>
    </source>
</evidence>
<dbReference type="GO" id="GO:0006419">
    <property type="term" value="P:alanyl-tRNA aminoacylation"/>
    <property type="evidence" value="ECO:0007669"/>
    <property type="project" value="InterPro"/>
</dbReference>
<dbReference type="AlphaFoldDB" id="A0A0H5D2D2"/>
<dbReference type="SUPFAM" id="SSF50447">
    <property type="entry name" value="Translation proteins"/>
    <property type="match status" value="1"/>
</dbReference>
<dbReference type="GO" id="GO:0005524">
    <property type="term" value="F:ATP binding"/>
    <property type="evidence" value="ECO:0007669"/>
    <property type="project" value="InterPro"/>
</dbReference>
<dbReference type="PROSITE" id="PS50860">
    <property type="entry name" value="AA_TRNA_LIGASE_II_ALA"/>
    <property type="match status" value="1"/>
</dbReference>
<evidence type="ECO:0000256" key="3">
    <source>
        <dbReference type="ARBA" id="ARBA00017959"/>
    </source>
</evidence>
<dbReference type="GO" id="GO:0005737">
    <property type="term" value="C:cytoplasm"/>
    <property type="evidence" value="ECO:0007669"/>
    <property type="project" value="UniProtKB-SubCell"/>
</dbReference>
<dbReference type="GO" id="GO:0046872">
    <property type="term" value="F:metal ion binding"/>
    <property type="evidence" value="ECO:0007669"/>
    <property type="project" value="UniProtKB-KW"/>
</dbReference>